<keyword evidence="2" id="KW-0946">Virion</keyword>
<dbReference type="Proteomes" id="UP000184035">
    <property type="component" value="Unassembled WGS sequence"/>
</dbReference>
<evidence type="ECO:0000313" key="3">
    <source>
        <dbReference type="Proteomes" id="UP000184035"/>
    </source>
</evidence>
<dbReference type="PIRSF" id="PIRSF010606">
    <property type="entry name" value="Spore_coat_CotJB"/>
    <property type="match status" value="1"/>
</dbReference>
<dbReference type="Pfam" id="PF12652">
    <property type="entry name" value="CotJB"/>
    <property type="match status" value="1"/>
</dbReference>
<keyword evidence="3" id="KW-1185">Reference proteome</keyword>
<accession>A0A1M4XVK3</accession>
<name>A0A1M4XVK3_9CLOT</name>
<evidence type="ECO:0000259" key="1">
    <source>
        <dbReference type="Pfam" id="PF12652"/>
    </source>
</evidence>
<dbReference type="InterPro" id="IPR016571">
    <property type="entry name" value="Spore_coat_assembly_CotJB"/>
</dbReference>
<reference evidence="2 3" key="1">
    <citation type="submission" date="2016-11" db="EMBL/GenBank/DDBJ databases">
        <authorList>
            <person name="Jaros S."/>
            <person name="Januszkiewicz K."/>
            <person name="Wedrychowicz H."/>
        </authorList>
    </citation>
    <scope>NUCLEOTIDE SEQUENCE [LARGE SCALE GENOMIC DNA]</scope>
    <source>
        <strain evidence="2 3">DSM 2631</strain>
    </source>
</reference>
<sequence length="83" mass="9956">MKSVELLNRIQRMQFYAVELNLYLDNFPNNKKAIEDYREVSQRLKELIGEYELKYGPITNFGSACIEDPDSWINRPWPWEIKS</sequence>
<protein>
    <submittedName>
        <fullName evidence="2">Spore coat protein JB</fullName>
    </submittedName>
</protein>
<dbReference type="AlphaFoldDB" id="A0A1M4XVK3"/>
<proteinExistence type="predicted"/>
<gene>
    <name evidence="2" type="ORF">SAMN05443638_12133</name>
</gene>
<dbReference type="OrthoDB" id="9804099at2"/>
<keyword evidence="2" id="KW-0167">Capsid protein</keyword>
<dbReference type="STRING" id="1533.SAMN05443638_12133"/>
<organism evidence="2 3">
    <name type="scientific">Clostridium fallax</name>
    <dbReference type="NCBI Taxonomy" id="1533"/>
    <lineage>
        <taxon>Bacteria</taxon>
        <taxon>Bacillati</taxon>
        <taxon>Bacillota</taxon>
        <taxon>Clostridia</taxon>
        <taxon>Eubacteriales</taxon>
        <taxon>Clostridiaceae</taxon>
        <taxon>Clostridium</taxon>
    </lineage>
</organism>
<dbReference type="EMBL" id="FQVM01000021">
    <property type="protein sequence ID" value="SHE97509.1"/>
    <property type="molecule type" value="Genomic_DNA"/>
</dbReference>
<evidence type="ECO:0000313" key="2">
    <source>
        <dbReference type="EMBL" id="SHE97509.1"/>
    </source>
</evidence>
<feature type="domain" description="Protein CotJB" evidence="1">
    <location>
        <begin position="5"/>
        <end position="80"/>
    </location>
</feature>
<dbReference type="RefSeq" id="WP_072896881.1">
    <property type="nucleotide sequence ID" value="NZ_FQVM01000021.1"/>
</dbReference>
<dbReference type="InterPro" id="IPR024207">
    <property type="entry name" value="CotJB_dom"/>
</dbReference>